<dbReference type="PANTHER" id="PTHR42917:SF2">
    <property type="entry name" value="2,4-DIENOYL-COA REDUCTASE [(2E)-ENOYL-COA-PRODUCING]"/>
    <property type="match status" value="1"/>
</dbReference>
<evidence type="ECO:0000256" key="1">
    <source>
        <dbReference type="ARBA" id="ARBA00001917"/>
    </source>
</evidence>
<sequence>MRAYEKLLEPITIGTHTWRNRMVKAPSSAMSWDPGQFCNDRIIGLYDAISKGGASAIILGGMICDDPATLIDDADGGVYTVETYPLGGLYDDKFIPGLTQLANVVHDNGCELIAQIFQNGAAIKTKGGAWCSSTLSAEELPSPEPYCHPTRGLSLEEIAAFKERYFAAAERAKRAGLDGAEVHAANGYFLLSFVSRVWNHRNDQYGCQSIENRTRLVCEIIRGVKERCGEDFIVGVRTNGQEWGHPDAITVDEGVEIAKFYDAAGADYISVTGYGYGPVPMQFALDYWMYPSPDEDMKQYLGRLDGEGLAIPPAAAIKQAVSAPVFGVGFATPEKAEAALEKGEVDLAMFARGLWADPDMPNKIAEGRAQDIRRCNHCATCDELRMNETPHRRCRVNPAFLREREMAVTAAEVKKKVLVVGAGAAGLEAARVAAERGHEVTLCEKESVLALELNLATMVKGTVCENVPALIDWLTSQAKKTPGLVIKTKTTVTPDYVRAMKPDAIIVATGGVYGTPDVPGIDLGIVSTVPQLTRLAEKPLKLFGANAINKLSQIALPGIGKNCVVLGAQIEGVQGAIFLRKRGKNVTVLEDLDTVGEGLPPRYKSRSLKWLQDNNVDIVTGVEYRSIDKRGIAYAKDGEERYLKADSILVFKSPGSGLSLYDQLKDLAPEVYPIGACKGAGSTLMVDAVGQGRAAALRL</sequence>
<proteinExistence type="inferred from homology"/>
<dbReference type="GO" id="GO:0010181">
    <property type="term" value="F:FMN binding"/>
    <property type="evidence" value="ECO:0007669"/>
    <property type="project" value="InterPro"/>
</dbReference>
<dbReference type="Proteomes" id="UP000236488">
    <property type="component" value="Unassembled WGS sequence"/>
</dbReference>
<dbReference type="GO" id="GO:0051536">
    <property type="term" value="F:iron-sulfur cluster binding"/>
    <property type="evidence" value="ECO:0007669"/>
    <property type="project" value="UniProtKB-KW"/>
</dbReference>
<dbReference type="Gene3D" id="3.50.50.60">
    <property type="entry name" value="FAD/NAD(P)-binding domain"/>
    <property type="match status" value="1"/>
</dbReference>
<organism evidence="12 13">
    <name type="scientific">Rubneribacter badeniensis</name>
    <dbReference type="NCBI Taxonomy" id="2070688"/>
    <lineage>
        <taxon>Bacteria</taxon>
        <taxon>Bacillati</taxon>
        <taxon>Actinomycetota</taxon>
        <taxon>Coriobacteriia</taxon>
        <taxon>Eggerthellales</taxon>
        <taxon>Eggerthellaceae</taxon>
        <taxon>Rubneribacter</taxon>
    </lineage>
</organism>
<dbReference type="Pfam" id="PF00724">
    <property type="entry name" value="Oxidored_FMN"/>
    <property type="match status" value="1"/>
</dbReference>
<dbReference type="RefSeq" id="WP_103262746.1">
    <property type="nucleotide sequence ID" value="NZ_PPEL01000015.1"/>
</dbReference>
<keyword evidence="13" id="KW-1185">Reference proteome</keyword>
<dbReference type="Gene3D" id="3.20.20.70">
    <property type="entry name" value="Aldolase class I"/>
    <property type="match status" value="1"/>
</dbReference>
<dbReference type="PRINTS" id="PR00469">
    <property type="entry name" value="PNDRDTASEII"/>
</dbReference>
<name>A0A2K2U6N3_9ACTN</name>
<evidence type="ECO:0000256" key="5">
    <source>
        <dbReference type="ARBA" id="ARBA00022643"/>
    </source>
</evidence>
<evidence type="ECO:0000256" key="4">
    <source>
        <dbReference type="ARBA" id="ARBA00022630"/>
    </source>
</evidence>
<dbReference type="SUPFAM" id="SSF51395">
    <property type="entry name" value="FMN-linked oxidoreductases"/>
    <property type="match status" value="1"/>
</dbReference>
<evidence type="ECO:0000256" key="6">
    <source>
        <dbReference type="ARBA" id="ARBA00022723"/>
    </source>
</evidence>
<keyword evidence="4" id="KW-0285">Flavoprotein</keyword>
<keyword evidence="6" id="KW-0479">Metal-binding</keyword>
<comment type="caution">
    <text evidence="12">The sequence shown here is derived from an EMBL/GenBank/DDBJ whole genome shotgun (WGS) entry which is preliminary data.</text>
</comment>
<dbReference type="GO" id="GO:0016491">
    <property type="term" value="F:oxidoreductase activity"/>
    <property type="evidence" value="ECO:0007669"/>
    <property type="project" value="UniProtKB-KW"/>
</dbReference>
<evidence type="ECO:0000256" key="2">
    <source>
        <dbReference type="ARBA" id="ARBA00001966"/>
    </source>
</evidence>
<dbReference type="InterPro" id="IPR023753">
    <property type="entry name" value="FAD/NAD-binding_dom"/>
</dbReference>
<reference evidence="12 13" key="1">
    <citation type="journal article" date="2018" name="Int. J. Syst. Evol. Microbiol.">
        <title>Rubneribacter badeniensis gen. nov., sp. nov. and Enteroscipio rubneri gen. nov., sp. nov., new members of the Eggerthellaceae isolated from human faeces.</title>
        <authorList>
            <person name="Danylec N."/>
            <person name="Gobl A."/>
            <person name="Stoll D.A."/>
            <person name="Hetzer B."/>
            <person name="Kulling S.E."/>
            <person name="Huch M."/>
        </authorList>
    </citation>
    <scope>NUCLEOTIDE SEQUENCE [LARGE SCALE GENOMIC DNA]</scope>
    <source>
        <strain evidence="12 13">ResAG-85</strain>
    </source>
</reference>
<comment type="cofactor">
    <cofactor evidence="2">
        <name>[4Fe-4S] cluster</name>
        <dbReference type="ChEBI" id="CHEBI:49883"/>
    </cofactor>
</comment>
<dbReference type="Gene3D" id="3.40.50.720">
    <property type="entry name" value="NAD(P)-binding Rossmann-like Domain"/>
    <property type="match status" value="1"/>
</dbReference>
<dbReference type="PANTHER" id="PTHR42917">
    <property type="entry name" value="2,4-DIENOYL-COA REDUCTASE"/>
    <property type="match status" value="1"/>
</dbReference>
<comment type="cofactor">
    <cofactor evidence="1">
        <name>FMN</name>
        <dbReference type="ChEBI" id="CHEBI:58210"/>
    </cofactor>
</comment>
<evidence type="ECO:0000313" key="12">
    <source>
        <dbReference type="EMBL" id="PNV65840.1"/>
    </source>
</evidence>
<keyword evidence="5" id="KW-0288">FMN</keyword>
<evidence type="ECO:0000313" key="13">
    <source>
        <dbReference type="Proteomes" id="UP000236488"/>
    </source>
</evidence>
<keyword evidence="8" id="KW-0408">Iron</keyword>
<dbReference type="PRINTS" id="PR00368">
    <property type="entry name" value="FADPNR"/>
</dbReference>
<protein>
    <submittedName>
        <fullName evidence="12">NADH:flavin oxidoreductase</fullName>
    </submittedName>
</protein>
<dbReference type="Pfam" id="PF07992">
    <property type="entry name" value="Pyr_redox_2"/>
    <property type="match status" value="1"/>
</dbReference>
<dbReference type="GO" id="GO:0046872">
    <property type="term" value="F:metal ion binding"/>
    <property type="evidence" value="ECO:0007669"/>
    <property type="project" value="UniProtKB-KW"/>
</dbReference>
<feature type="domain" description="NADH:flavin oxidoreductase/NADH oxidase N-terminal" evidence="10">
    <location>
        <begin position="6"/>
        <end position="370"/>
    </location>
</feature>
<gene>
    <name evidence="12" type="ORF">C2L80_04370</name>
</gene>
<comment type="similarity">
    <text evidence="3">In the N-terminal section; belongs to the NADH:flavin oxidoreductase/NADH oxidase family.</text>
</comment>
<evidence type="ECO:0000256" key="3">
    <source>
        <dbReference type="ARBA" id="ARBA00011048"/>
    </source>
</evidence>
<evidence type="ECO:0000259" key="10">
    <source>
        <dbReference type="Pfam" id="PF00724"/>
    </source>
</evidence>
<keyword evidence="9" id="KW-0411">Iron-sulfur</keyword>
<evidence type="ECO:0000256" key="8">
    <source>
        <dbReference type="ARBA" id="ARBA00023004"/>
    </source>
</evidence>
<dbReference type="InterPro" id="IPR001155">
    <property type="entry name" value="OxRdtase_FMN_N"/>
</dbReference>
<dbReference type="InterPro" id="IPR036188">
    <property type="entry name" value="FAD/NAD-bd_sf"/>
</dbReference>
<accession>A0A2K2U6N3</accession>
<evidence type="ECO:0000259" key="11">
    <source>
        <dbReference type="Pfam" id="PF07992"/>
    </source>
</evidence>
<evidence type="ECO:0000256" key="9">
    <source>
        <dbReference type="ARBA" id="ARBA00023014"/>
    </source>
</evidence>
<dbReference type="InterPro" id="IPR051793">
    <property type="entry name" value="NADH:flavin_oxidoreductase"/>
</dbReference>
<dbReference type="AlphaFoldDB" id="A0A2K2U6N3"/>
<dbReference type="InterPro" id="IPR013785">
    <property type="entry name" value="Aldolase_TIM"/>
</dbReference>
<keyword evidence="7" id="KW-0560">Oxidoreductase</keyword>
<dbReference type="SUPFAM" id="SSF51905">
    <property type="entry name" value="FAD/NAD(P)-binding domain"/>
    <property type="match status" value="1"/>
</dbReference>
<dbReference type="EMBL" id="PPEL01000015">
    <property type="protein sequence ID" value="PNV65840.1"/>
    <property type="molecule type" value="Genomic_DNA"/>
</dbReference>
<evidence type="ECO:0000256" key="7">
    <source>
        <dbReference type="ARBA" id="ARBA00023002"/>
    </source>
</evidence>
<dbReference type="CDD" id="cd02803">
    <property type="entry name" value="OYE_like_FMN_family"/>
    <property type="match status" value="1"/>
</dbReference>
<feature type="domain" description="FAD/NAD(P)-binding" evidence="11">
    <location>
        <begin position="415"/>
        <end position="651"/>
    </location>
</feature>